<proteinExistence type="predicted"/>
<feature type="transmembrane region" description="Helical" evidence="1">
    <location>
        <begin position="50"/>
        <end position="76"/>
    </location>
</feature>
<dbReference type="Proteomes" id="UP000735302">
    <property type="component" value="Unassembled WGS sequence"/>
</dbReference>
<keyword evidence="1" id="KW-0812">Transmembrane</keyword>
<organism evidence="2 3">
    <name type="scientific">Plakobranchus ocellatus</name>
    <dbReference type="NCBI Taxonomy" id="259542"/>
    <lineage>
        <taxon>Eukaryota</taxon>
        <taxon>Metazoa</taxon>
        <taxon>Spiralia</taxon>
        <taxon>Lophotrochozoa</taxon>
        <taxon>Mollusca</taxon>
        <taxon>Gastropoda</taxon>
        <taxon>Heterobranchia</taxon>
        <taxon>Euthyneura</taxon>
        <taxon>Panpulmonata</taxon>
        <taxon>Sacoglossa</taxon>
        <taxon>Placobranchoidea</taxon>
        <taxon>Plakobranchidae</taxon>
        <taxon>Plakobranchus</taxon>
    </lineage>
</organism>
<keyword evidence="1" id="KW-0472">Membrane</keyword>
<evidence type="ECO:0000313" key="3">
    <source>
        <dbReference type="Proteomes" id="UP000735302"/>
    </source>
</evidence>
<comment type="caution">
    <text evidence="2">The sequence shown here is derived from an EMBL/GenBank/DDBJ whole genome shotgun (WGS) entry which is preliminary data.</text>
</comment>
<keyword evidence="1" id="KW-1133">Transmembrane helix</keyword>
<gene>
    <name evidence="2" type="ORF">PoB_001055900</name>
</gene>
<accession>A0AAV3YPT6</accession>
<protein>
    <recommendedName>
        <fullName evidence="4">Serpentine receptor class gamma</fullName>
    </recommendedName>
</protein>
<sequence length="103" mass="11832">MLIIGTLTICPYFFAYWRHKFVWVFYPDLDATILDVALLDDKYIVLIQKIVFVTCGVIQPVLAFVSAIVCTIFLVIHLRKVSNWRTSVTFAKGQCGVTVEKMR</sequence>
<evidence type="ECO:0008006" key="4">
    <source>
        <dbReference type="Google" id="ProtNLM"/>
    </source>
</evidence>
<evidence type="ECO:0000313" key="2">
    <source>
        <dbReference type="EMBL" id="GFN84053.1"/>
    </source>
</evidence>
<evidence type="ECO:0000256" key="1">
    <source>
        <dbReference type="SAM" id="Phobius"/>
    </source>
</evidence>
<name>A0AAV3YPT6_9GAST</name>
<reference evidence="2 3" key="1">
    <citation type="journal article" date="2021" name="Elife">
        <title>Chloroplast acquisition without the gene transfer in kleptoplastic sea slugs, Plakobranchus ocellatus.</title>
        <authorList>
            <person name="Maeda T."/>
            <person name="Takahashi S."/>
            <person name="Yoshida T."/>
            <person name="Shimamura S."/>
            <person name="Takaki Y."/>
            <person name="Nagai Y."/>
            <person name="Toyoda A."/>
            <person name="Suzuki Y."/>
            <person name="Arimoto A."/>
            <person name="Ishii H."/>
            <person name="Satoh N."/>
            <person name="Nishiyama T."/>
            <person name="Hasebe M."/>
            <person name="Maruyama T."/>
            <person name="Minagawa J."/>
            <person name="Obokata J."/>
            <person name="Shigenobu S."/>
        </authorList>
    </citation>
    <scope>NUCLEOTIDE SEQUENCE [LARGE SCALE GENOMIC DNA]</scope>
</reference>
<keyword evidence="3" id="KW-1185">Reference proteome</keyword>
<dbReference type="EMBL" id="BLXT01001274">
    <property type="protein sequence ID" value="GFN84053.1"/>
    <property type="molecule type" value="Genomic_DNA"/>
</dbReference>
<dbReference type="AlphaFoldDB" id="A0AAV3YPT6"/>